<dbReference type="PRINTS" id="PR00446">
    <property type="entry name" value="HYDRGNUPTAKE"/>
</dbReference>
<dbReference type="CDD" id="cd06067">
    <property type="entry name" value="H2MP_MemB-H2evol"/>
    <property type="match status" value="1"/>
</dbReference>
<dbReference type="PANTHER" id="PTHR30302">
    <property type="entry name" value="HYDROGENASE 1 MATURATION PROTEASE"/>
    <property type="match status" value="1"/>
</dbReference>
<dbReference type="PANTHER" id="PTHR30302:SF4">
    <property type="entry name" value="HYDROGENASE 3 MATURATION PROTEASE"/>
    <property type="match status" value="1"/>
</dbReference>
<dbReference type="Pfam" id="PF01750">
    <property type="entry name" value="HycI"/>
    <property type="match status" value="1"/>
</dbReference>
<proteinExistence type="predicted"/>
<dbReference type="RefSeq" id="WP_125293863.1">
    <property type="nucleotide sequence ID" value="NZ_JAPTZM010000006.1"/>
</dbReference>
<organism evidence="1 2">
    <name type="scientific">Atlantibacter subterraneus</name>
    <dbReference type="NCBI Taxonomy" id="255519"/>
    <lineage>
        <taxon>Bacteria</taxon>
        <taxon>Pseudomonadati</taxon>
        <taxon>Pseudomonadota</taxon>
        <taxon>Gammaproteobacteria</taxon>
        <taxon>Enterobacterales</taxon>
        <taxon>Enterobacteriaceae</taxon>
        <taxon>Atlantibacter</taxon>
    </lineage>
</organism>
<name>A0A427UYQ2_9ENTR</name>
<protein>
    <submittedName>
        <fullName evidence="1">Hydrogenase maturation peptidase HycI</fullName>
    </submittedName>
</protein>
<dbReference type="InterPro" id="IPR000671">
    <property type="entry name" value="Peptidase_A31"/>
</dbReference>
<dbReference type="InterPro" id="IPR023430">
    <property type="entry name" value="Pept_HybD-like_dom_sf"/>
</dbReference>
<dbReference type="Proteomes" id="UP000275331">
    <property type="component" value="Unassembled WGS sequence"/>
</dbReference>
<evidence type="ECO:0000313" key="1">
    <source>
        <dbReference type="EMBL" id="RSE25661.1"/>
    </source>
</evidence>
<dbReference type="SUPFAM" id="SSF53163">
    <property type="entry name" value="HybD-like"/>
    <property type="match status" value="1"/>
</dbReference>
<dbReference type="GO" id="GO:0016485">
    <property type="term" value="P:protein processing"/>
    <property type="evidence" value="ECO:0007669"/>
    <property type="project" value="TreeGrafter"/>
</dbReference>
<dbReference type="EMBL" id="RHXB01000007">
    <property type="protein sequence ID" value="RSE25661.1"/>
    <property type="molecule type" value="Genomic_DNA"/>
</dbReference>
<gene>
    <name evidence="1" type="primary">hycI</name>
    <name evidence="1" type="ORF">EGT71_12075</name>
</gene>
<accession>A0A427UYQ2</accession>
<dbReference type="OrthoDB" id="1723372at2"/>
<dbReference type="AlphaFoldDB" id="A0A427UYQ2"/>
<dbReference type="GO" id="GO:0008047">
    <property type="term" value="F:enzyme activator activity"/>
    <property type="evidence" value="ECO:0007669"/>
    <property type="project" value="InterPro"/>
</dbReference>
<dbReference type="InterPro" id="IPR004420">
    <property type="entry name" value="Pept_A31_hyd_mat_HycI"/>
</dbReference>
<evidence type="ECO:0000313" key="2">
    <source>
        <dbReference type="Proteomes" id="UP000275331"/>
    </source>
</evidence>
<dbReference type="NCBIfam" id="TIGR00142">
    <property type="entry name" value="hycI"/>
    <property type="match status" value="1"/>
</dbReference>
<sequence length="165" mass="17904">MKPSDINGVILTVGNSMMGDDGAGPLLGEKLLRDPIPGWTVVNGGSAPENVVHQVRALAPLRVVVVDATDMGLNPGEIRVVDPHDIAEMFIVSTHTMPLTFLIDSLKDDVPEVTFIGIQPDIVAFYFPITPAVNEAVERLYRHLENWQGPEGIEALVVERESEGI</sequence>
<dbReference type="NCBIfam" id="TIGR00072">
    <property type="entry name" value="hydrog_prot"/>
    <property type="match status" value="1"/>
</dbReference>
<comment type="caution">
    <text evidence="1">The sequence shown here is derived from an EMBL/GenBank/DDBJ whole genome shotgun (WGS) entry which is preliminary data.</text>
</comment>
<dbReference type="GO" id="GO:0004175">
    <property type="term" value="F:endopeptidase activity"/>
    <property type="evidence" value="ECO:0007669"/>
    <property type="project" value="TreeGrafter"/>
</dbReference>
<dbReference type="Gene3D" id="3.40.50.1450">
    <property type="entry name" value="HybD-like"/>
    <property type="match status" value="1"/>
</dbReference>
<reference evidence="1 2" key="1">
    <citation type="submission" date="2018-10" db="EMBL/GenBank/DDBJ databases">
        <title>Transmission dynamics of multidrug resistant bacteria on intensive care unit surfaces.</title>
        <authorList>
            <person name="D'Souza A.W."/>
            <person name="Potter R.F."/>
            <person name="Wallace M."/>
            <person name="Shupe A."/>
            <person name="Patel S."/>
            <person name="Sun S."/>
            <person name="Gul D."/>
            <person name="Kwon J.H."/>
            <person name="Andleeb S."/>
            <person name="Burnham C.-A.D."/>
            <person name="Dantas G."/>
        </authorList>
    </citation>
    <scope>NUCLEOTIDE SEQUENCE [LARGE SCALE GENOMIC DNA]</scope>
    <source>
        <strain evidence="1 2">AS_373</strain>
    </source>
</reference>